<keyword evidence="7" id="KW-0472">Membrane</keyword>
<keyword evidence="4" id="KW-0800">Toxin</keyword>
<dbReference type="InterPro" id="IPR011049">
    <property type="entry name" value="Serralysin-like_metalloprot_C"/>
</dbReference>
<evidence type="ECO:0000256" key="5">
    <source>
        <dbReference type="ARBA" id="ARBA00022737"/>
    </source>
</evidence>
<dbReference type="InterPro" id="IPR001343">
    <property type="entry name" value="Hemolysn_Ca-bd"/>
</dbReference>
<keyword evidence="5" id="KW-0677">Repeat</keyword>
<dbReference type="PROSITE" id="PS00330">
    <property type="entry name" value="HEMOLYSIN_CALCIUM"/>
    <property type="match status" value="7"/>
</dbReference>
<dbReference type="SUPFAM" id="SSF51120">
    <property type="entry name" value="beta-Roll"/>
    <property type="match status" value="2"/>
</dbReference>
<dbReference type="EMBL" id="FXXP01000002">
    <property type="protein sequence ID" value="SMX28228.1"/>
    <property type="molecule type" value="Genomic_DNA"/>
</dbReference>
<proteinExistence type="predicted"/>
<dbReference type="OrthoDB" id="419320at2"/>
<evidence type="ECO:0000256" key="4">
    <source>
        <dbReference type="ARBA" id="ARBA00022656"/>
    </source>
</evidence>
<dbReference type="Proteomes" id="UP000225972">
    <property type="component" value="Unassembled WGS sequence"/>
</dbReference>
<evidence type="ECO:0000313" key="9">
    <source>
        <dbReference type="Proteomes" id="UP000225972"/>
    </source>
</evidence>
<organism evidence="8 9">
    <name type="scientific">Pelagimonas phthalicica</name>
    <dbReference type="NCBI Taxonomy" id="1037362"/>
    <lineage>
        <taxon>Bacteria</taxon>
        <taxon>Pseudomonadati</taxon>
        <taxon>Pseudomonadota</taxon>
        <taxon>Alphaproteobacteria</taxon>
        <taxon>Rhodobacterales</taxon>
        <taxon>Roseobacteraceae</taxon>
        <taxon>Pelagimonas</taxon>
    </lineage>
</organism>
<evidence type="ECO:0000313" key="8">
    <source>
        <dbReference type="EMBL" id="SMX28228.1"/>
    </source>
</evidence>
<dbReference type="PANTHER" id="PTHR38340">
    <property type="entry name" value="S-LAYER PROTEIN"/>
    <property type="match status" value="1"/>
</dbReference>
<sequence length="813" mass="86757">MPTINHDPTALTTSQGDVTSAHFGSNFLFDQDFNPDGTIEGNWYDQVTDAAHTQTLRFPGGTITETQFDLNDTAKLEEFLSYCSANGHKAMIVLPTFRFFDPDSPNSNYLESDAETIIKNFVQTVLDLADAQNPKVIIEGFEIGNEYYQKKFTNEDDLLFGDEDNPFVADEDTPWTTEQFARLQAQMASWVNDVVADNVGVYVQAGRNSDENDTLYGGFADAGIGLDVIDGVLTHLYYPPENRDLSVIEDVEVRIETIREVWGSSRELIVTEWNTSEANNYGGNNAVYGMARLAALTRGFADFIGHGVDQLLIWSTIAGGPNGRATLGLHTTAEQVFTPTGYWFRLMASELIDTQLVSDYGSASRLLDAQDEFVGYSYVFQGTTFETSNDYHLLYSNGTNGDLTLDLDLSNLMTNDSFVYAAHIVHTGALSQGDPQDAADPADPHATAELQFVTNFEDLEDYDLGAYEFLQVNIVTGHGIDLETDPFNAVDDNMSLTKYGDRLSTFDGNDSVYGGAGFDTVDGGDGNDFINGENHADSLLGGAGDDTLIGGHGVDQLFGGVGHDSLDAGSEADRVWGGDGNDIIRAGSNFGESVDGLWGEAGNDTLYGDAGFDYLSGGTGEDVLIGGDQADNLYGDAGNDSLYGGQGLDRMFGGDGNDYLYDITDSNGFFGEGGDDMMVAGNGNDRFFGGTGNDIISAGGGNDSIYGGAGFDTIIGGAGNDVMRGDFNADTFVFEDGHGSDTISDFDTNTNLEQIDLSGVSAIANVSDLNLGSATSGAATQVGADVVINTGGGNSIRLTGVNIADLEAGDFIF</sequence>
<dbReference type="PANTHER" id="PTHR38340:SF1">
    <property type="entry name" value="S-LAYER PROTEIN"/>
    <property type="match status" value="1"/>
</dbReference>
<evidence type="ECO:0000256" key="2">
    <source>
        <dbReference type="ARBA" id="ARBA00004613"/>
    </source>
</evidence>
<dbReference type="GO" id="GO:0016020">
    <property type="term" value="C:membrane"/>
    <property type="evidence" value="ECO:0007669"/>
    <property type="project" value="UniProtKB-SubCell"/>
</dbReference>
<dbReference type="RefSeq" id="WP_099245421.1">
    <property type="nucleotide sequence ID" value="NZ_FXXP01000002.1"/>
</dbReference>
<keyword evidence="9" id="KW-1185">Reference proteome</keyword>
<name>A0A238JC33_9RHOB</name>
<protein>
    <submittedName>
        <fullName evidence="8">Bifunctional hemolysin/adenylate cyclase</fullName>
    </submittedName>
</protein>
<dbReference type="InterPro" id="IPR018511">
    <property type="entry name" value="Hemolysin-typ_Ca-bd_CS"/>
</dbReference>
<dbReference type="InterPro" id="IPR050557">
    <property type="entry name" value="RTX_toxin/Mannuronan_C5-epim"/>
</dbReference>
<evidence type="ECO:0000256" key="6">
    <source>
        <dbReference type="ARBA" id="ARBA00023026"/>
    </source>
</evidence>
<dbReference type="GO" id="GO:0005576">
    <property type="term" value="C:extracellular region"/>
    <property type="evidence" value="ECO:0007669"/>
    <property type="project" value="UniProtKB-SubCell"/>
</dbReference>
<evidence type="ECO:0000256" key="1">
    <source>
        <dbReference type="ARBA" id="ARBA00004370"/>
    </source>
</evidence>
<evidence type="ECO:0000256" key="3">
    <source>
        <dbReference type="ARBA" id="ARBA00022525"/>
    </source>
</evidence>
<dbReference type="SUPFAM" id="SSF51445">
    <property type="entry name" value="(Trans)glycosidases"/>
    <property type="match status" value="1"/>
</dbReference>
<dbReference type="Pfam" id="PF00353">
    <property type="entry name" value="HemolysinCabind"/>
    <property type="match status" value="3"/>
</dbReference>
<reference evidence="9" key="1">
    <citation type="submission" date="2017-05" db="EMBL/GenBank/DDBJ databases">
        <authorList>
            <person name="Rodrigo-Torres L."/>
            <person name="Arahal R. D."/>
            <person name="Lucena T."/>
        </authorList>
    </citation>
    <scope>NUCLEOTIDE SEQUENCE [LARGE SCALE GENOMIC DNA]</scope>
    <source>
        <strain evidence="9">CECT 8649</strain>
    </source>
</reference>
<dbReference type="InterPro" id="IPR017853">
    <property type="entry name" value="GH"/>
</dbReference>
<dbReference type="GO" id="GO:0005509">
    <property type="term" value="F:calcium ion binding"/>
    <property type="evidence" value="ECO:0007669"/>
    <property type="project" value="InterPro"/>
</dbReference>
<gene>
    <name evidence="8" type="primary">cya_11</name>
    <name evidence="8" type="ORF">TRP8649_02344</name>
</gene>
<dbReference type="Gene3D" id="2.150.10.10">
    <property type="entry name" value="Serralysin-like metalloprotease, C-terminal"/>
    <property type="match status" value="3"/>
</dbReference>
<dbReference type="GO" id="GO:0090729">
    <property type="term" value="F:toxin activity"/>
    <property type="evidence" value="ECO:0007669"/>
    <property type="project" value="UniProtKB-KW"/>
</dbReference>
<dbReference type="Gene3D" id="3.20.20.80">
    <property type="entry name" value="Glycosidases"/>
    <property type="match status" value="1"/>
</dbReference>
<dbReference type="PRINTS" id="PR00313">
    <property type="entry name" value="CABNDNGRPT"/>
</dbReference>
<keyword evidence="3" id="KW-0964">Secreted</keyword>
<dbReference type="InterPro" id="IPR003995">
    <property type="entry name" value="RTX_toxin_determinant-A"/>
</dbReference>
<accession>A0A238JC33</accession>
<evidence type="ECO:0000256" key="7">
    <source>
        <dbReference type="ARBA" id="ARBA00023136"/>
    </source>
</evidence>
<dbReference type="AlphaFoldDB" id="A0A238JC33"/>
<comment type="subcellular location">
    <subcellularLocation>
        <location evidence="1">Membrane</location>
    </subcellularLocation>
    <subcellularLocation>
        <location evidence="2">Secreted</location>
    </subcellularLocation>
</comment>
<keyword evidence="6" id="KW-0843">Virulence</keyword>
<dbReference type="PRINTS" id="PR01488">
    <property type="entry name" value="RTXTOXINA"/>
</dbReference>